<evidence type="ECO:0000313" key="2">
    <source>
        <dbReference type="Proteomes" id="UP000188145"/>
    </source>
</evidence>
<dbReference type="STRING" id="1332264.BW730_13450"/>
<dbReference type="Proteomes" id="UP000188145">
    <property type="component" value="Chromosome"/>
</dbReference>
<proteinExistence type="predicted"/>
<dbReference type="AlphaFoldDB" id="A0A1Q2CQF4"/>
<dbReference type="KEGG" id="tes:BW730_13450"/>
<protein>
    <recommendedName>
        <fullName evidence="3">DUF4303 domain-containing protein</fullName>
    </recommendedName>
</protein>
<organism evidence="1 2">
    <name type="scientific">Tessaracoccus aquimaris</name>
    <dbReference type="NCBI Taxonomy" id="1332264"/>
    <lineage>
        <taxon>Bacteria</taxon>
        <taxon>Bacillati</taxon>
        <taxon>Actinomycetota</taxon>
        <taxon>Actinomycetes</taxon>
        <taxon>Propionibacteriales</taxon>
        <taxon>Propionibacteriaceae</taxon>
        <taxon>Tessaracoccus</taxon>
    </lineage>
</organism>
<dbReference type="RefSeq" id="WP_077686690.1">
    <property type="nucleotide sequence ID" value="NZ_CP019606.1"/>
</dbReference>
<keyword evidence="2" id="KW-1185">Reference proteome</keyword>
<accession>A0A1Q2CQF4</accession>
<evidence type="ECO:0008006" key="3">
    <source>
        <dbReference type="Google" id="ProtNLM"/>
    </source>
</evidence>
<name>A0A1Q2CQF4_9ACTN</name>
<gene>
    <name evidence="1" type="ORF">BW730_13450</name>
</gene>
<sequence>MTDFTRLDDAILTTLRAGVTELRSAEPTLALVACGLVEDLTGFFIAGADTEWLAELDDSGELAWLPSEWPLSAEDPTDTPPGRVTSAIWELVEDLPDDDGDDYSPTYDALRVDYVDRIVRALQIMREAGELRRVDGGELWVWLHAADAYDEDLDDVTFARLHDAETAAAFATRFDGGHDALVGRLINRPSSPEHPIG</sequence>
<dbReference type="OrthoDB" id="5144863at2"/>
<dbReference type="EMBL" id="CP019606">
    <property type="protein sequence ID" value="AQP48358.1"/>
    <property type="molecule type" value="Genomic_DNA"/>
</dbReference>
<reference evidence="2" key="1">
    <citation type="submission" date="2017-02" db="EMBL/GenBank/DDBJ databases">
        <title>Tessaracoccus aquaemaris sp. nov., isolated from the intestine of a Korean rockfish, Sebastes schlegelii, in a marine aquaculture pond.</title>
        <authorList>
            <person name="Tak E.J."/>
            <person name="Bae J.-W."/>
        </authorList>
    </citation>
    <scope>NUCLEOTIDE SEQUENCE [LARGE SCALE GENOMIC DNA]</scope>
    <source>
        <strain evidence="2">NSG39</strain>
    </source>
</reference>
<evidence type="ECO:0000313" key="1">
    <source>
        <dbReference type="EMBL" id="AQP48358.1"/>
    </source>
</evidence>